<dbReference type="Pfam" id="PF05645">
    <property type="entry name" value="RNA_pol_Rpc82"/>
    <property type="match status" value="1"/>
</dbReference>
<dbReference type="GO" id="GO:0006351">
    <property type="term" value="P:DNA-templated transcription"/>
    <property type="evidence" value="ECO:0007669"/>
    <property type="project" value="InterPro"/>
</dbReference>
<evidence type="ECO:0000256" key="8">
    <source>
        <dbReference type="RuleBase" id="RU367076"/>
    </source>
</evidence>
<evidence type="ECO:0000256" key="3">
    <source>
        <dbReference type="ARBA" id="ARBA00016689"/>
    </source>
</evidence>
<dbReference type="Pfam" id="PF22536">
    <property type="entry name" value="WHD_POLR3C"/>
    <property type="match status" value="1"/>
</dbReference>
<dbReference type="Proteomes" id="UP000249723">
    <property type="component" value="Unassembled WGS sequence"/>
</dbReference>
<evidence type="ECO:0000256" key="5">
    <source>
        <dbReference type="ARBA" id="ARBA00023163"/>
    </source>
</evidence>
<name>A0A2X0KQR8_9BASI</name>
<feature type="domain" description="RNA polymerase III Rpc82 C -terminal" evidence="9">
    <location>
        <begin position="268"/>
        <end position="418"/>
    </location>
</feature>
<dbReference type="Gene3D" id="1.10.10.10">
    <property type="entry name" value="Winged helix-like DNA-binding domain superfamily/Winged helix DNA-binding domain"/>
    <property type="match status" value="3"/>
</dbReference>
<evidence type="ECO:0000256" key="1">
    <source>
        <dbReference type="ARBA" id="ARBA00004123"/>
    </source>
</evidence>
<evidence type="ECO:0000256" key="6">
    <source>
        <dbReference type="ARBA" id="ARBA00023242"/>
    </source>
</evidence>
<dbReference type="SUPFAM" id="SSF46785">
    <property type="entry name" value="Winged helix' DNA-binding domain"/>
    <property type="match status" value="1"/>
</dbReference>
<keyword evidence="5 8" id="KW-0804">Transcription</keyword>
<evidence type="ECO:0000259" key="10">
    <source>
        <dbReference type="Pfam" id="PF22536"/>
    </source>
</evidence>
<dbReference type="InterPro" id="IPR036388">
    <property type="entry name" value="WH-like_DNA-bd_sf"/>
</dbReference>
<dbReference type="InterPro" id="IPR055207">
    <property type="entry name" value="POLR3C_WHD"/>
</dbReference>
<evidence type="ECO:0000256" key="2">
    <source>
        <dbReference type="ARBA" id="ARBA00011206"/>
    </source>
</evidence>
<dbReference type="InterPro" id="IPR036390">
    <property type="entry name" value="WH_DNA-bd_sf"/>
</dbReference>
<dbReference type="OrthoDB" id="272392at2759"/>
<proteinExistence type="inferred from homology"/>
<dbReference type="EMBL" id="FMWP01000088">
    <property type="protein sequence ID" value="SCZ96289.1"/>
    <property type="molecule type" value="Genomic_DNA"/>
</dbReference>
<dbReference type="PANTHER" id="PTHR12949">
    <property type="entry name" value="RNA POLYMERASE III DNA DIRECTED -RELATED"/>
    <property type="match status" value="1"/>
</dbReference>
<keyword evidence="6 8" id="KW-0539">Nucleus</keyword>
<protein>
    <recommendedName>
        <fullName evidence="3 8">DNA-directed RNA polymerase III subunit RPC3</fullName>
        <shortName evidence="8">RNA polymerase III subunit C3</shortName>
    </recommendedName>
</protein>
<accession>A0A2X0KQR8</accession>
<dbReference type="STRING" id="289078.A0A2X0KQR8"/>
<dbReference type="GO" id="GO:0005666">
    <property type="term" value="C:RNA polymerase III complex"/>
    <property type="evidence" value="ECO:0007669"/>
    <property type="project" value="UniProtKB-UniRule"/>
</dbReference>
<evidence type="ECO:0000313" key="11">
    <source>
        <dbReference type="EMBL" id="SCZ96289.1"/>
    </source>
</evidence>
<comment type="similarity">
    <text evidence="8">Belongs to the RNA polymerase beta chain family.</text>
</comment>
<gene>
    <name evidence="11" type="ORF">BZ3500_MVSOF-1268-A1-R1_CHR8-2G10095</name>
</gene>
<dbReference type="InterPro" id="IPR039748">
    <property type="entry name" value="RPC3"/>
</dbReference>
<dbReference type="InterPro" id="IPR008806">
    <property type="entry name" value="RNA_pol_III_Rpc82_C"/>
</dbReference>
<keyword evidence="12" id="KW-1185">Reference proteome</keyword>
<sequence length="668" mass="75913">MGQDRIRLLTHIVYQHFGPVVGLSIAVESVVGARRPALAYAAHHVVPPPTRAKTSRTVGSDHVHLAPAPAQEIASVLLARGSLTFAHLTRLSSLPPALIHRALLVLSLHMLLYHSEIDSEKRVEAFEINQANLEQRLRGGLYIDLANRKAQSWSRSPPSPSSESTLSKIIHEIWKNGMMGTHDLMTFARQDILLRHRMLVIQHELAAESSVDPSSSSSKLLKGKGKARVLGPLSDAEAQARAQVLCKRAFHDGYLALITPESQEMPRSLEIKWDTEARQGMKSILSAKETKEVKEKIQARNDTHHEEQKARSKNMTLDELQDSYRVRKKTKPYHENDLDDLESVEGMKELPNGATFRVNAERLHTVWRSEMMERFASEIYNPHIGRVFRLVLDVADASIHSMEDQESRPMNRNELSKAWSSLPKSERVTLRHAFNDDPCLDPKWGSLHEKEDADLIVEILYILAKVDDLGVNAASGFLRQAGGDGPNARWSVRYKDLGDRMKRALVEAMVEDKLDKKAIKCWRILDAKGKLDEKHLARLAFLTVKEARETIARLRAMSFIESQEVPRSADRAPSRTFYLWYVDYPKVVRTLLDHQYKALANLQVQKTQLMERSSKVLEKSERTDVREDPKLMDSRDKQLLDDLDKLMEALIVAEMRIDCQVFVLKDFA</sequence>
<feature type="domain" description="DNA-directed RNA polymerase III subunit RPC3 winged-helix" evidence="10">
    <location>
        <begin position="506"/>
        <end position="582"/>
    </location>
</feature>
<evidence type="ECO:0000313" key="12">
    <source>
        <dbReference type="Proteomes" id="UP000249723"/>
    </source>
</evidence>
<dbReference type="AlphaFoldDB" id="A0A2X0KQR8"/>
<keyword evidence="4 8" id="KW-0240">DNA-directed RNA polymerase</keyword>
<evidence type="ECO:0000256" key="4">
    <source>
        <dbReference type="ARBA" id="ARBA00022478"/>
    </source>
</evidence>
<dbReference type="GO" id="GO:0003697">
    <property type="term" value="F:single-stranded DNA binding"/>
    <property type="evidence" value="ECO:0007669"/>
    <property type="project" value="UniProtKB-UniRule"/>
</dbReference>
<comment type="subunit">
    <text evidence="2 8">Component of the RNA polymerase III (Pol III) complex consisting of 17 subunits.</text>
</comment>
<reference evidence="12" key="1">
    <citation type="submission" date="2016-10" db="EMBL/GenBank/DDBJ databases">
        <authorList>
            <person name="Jeantristanb JTB J.-T."/>
            <person name="Ricardo R."/>
        </authorList>
    </citation>
    <scope>NUCLEOTIDE SEQUENCE [LARGE SCALE GENOMIC DNA]</scope>
</reference>
<comment type="function">
    <text evidence="7 8">DNA-dependent RNA polymerase catalyzes the transcription of DNA into RNA using the four ribonucleoside triphosphates as substrates. Specific core component of RNA polymerase III which synthesizes small RNAs, such as 5S rRNA and tRNAs.</text>
</comment>
<comment type="subcellular location">
    <subcellularLocation>
        <location evidence="1 8">Nucleus</location>
    </subcellularLocation>
</comment>
<evidence type="ECO:0000259" key="9">
    <source>
        <dbReference type="Pfam" id="PF05645"/>
    </source>
</evidence>
<evidence type="ECO:0000256" key="7">
    <source>
        <dbReference type="ARBA" id="ARBA00025127"/>
    </source>
</evidence>
<organism evidence="11 12">
    <name type="scientific">Microbotryum saponariae</name>
    <dbReference type="NCBI Taxonomy" id="289078"/>
    <lineage>
        <taxon>Eukaryota</taxon>
        <taxon>Fungi</taxon>
        <taxon>Dikarya</taxon>
        <taxon>Basidiomycota</taxon>
        <taxon>Pucciniomycotina</taxon>
        <taxon>Microbotryomycetes</taxon>
        <taxon>Microbotryales</taxon>
        <taxon>Microbotryaceae</taxon>
        <taxon>Microbotryum</taxon>
    </lineage>
</organism>
<dbReference type="PANTHER" id="PTHR12949:SF0">
    <property type="entry name" value="DNA-DIRECTED RNA POLYMERASE III SUBUNIT RPC3"/>
    <property type="match status" value="1"/>
</dbReference>